<reference evidence="2" key="2">
    <citation type="journal article" date="2023" name="Plants (Basel)">
        <title>Annotation of the Turnera subulata (Passifloraceae) Draft Genome Reveals the S-Locus Evolved after the Divergence of Turneroideae from Passifloroideae in a Stepwise Manner.</title>
        <authorList>
            <person name="Henning P.M."/>
            <person name="Roalson E.H."/>
            <person name="Mir W."/>
            <person name="McCubbin A.G."/>
            <person name="Shore J.S."/>
        </authorList>
    </citation>
    <scope>NUCLEOTIDE SEQUENCE</scope>
    <source>
        <strain evidence="2">F60SS</strain>
    </source>
</reference>
<evidence type="ECO:0008006" key="4">
    <source>
        <dbReference type="Google" id="ProtNLM"/>
    </source>
</evidence>
<evidence type="ECO:0000313" key="3">
    <source>
        <dbReference type="Proteomes" id="UP001141552"/>
    </source>
</evidence>
<dbReference type="AlphaFoldDB" id="A0A9Q0EZE3"/>
<keyword evidence="1" id="KW-1133">Transmembrane helix</keyword>
<organism evidence="2 3">
    <name type="scientific">Turnera subulata</name>
    <dbReference type="NCBI Taxonomy" id="218843"/>
    <lineage>
        <taxon>Eukaryota</taxon>
        <taxon>Viridiplantae</taxon>
        <taxon>Streptophyta</taxon>
        <taxon>Embryophyta</taxon>
        <taxon>Tracheophyta</taxon>
        <taxon>Spermatophyta</taxon>
        <taxon>Magnoliopsida</taxon>
        <taxon>eudicotyledons</taxon>
        <taxon>Gunneridae</taxon>
        <taxon>Pentapetalae</taxon>
        <taxon>rosids</taxon>
        <taxon>fabids</taxon>
        <taxon>Malpighiales</taxon>
        <taxon>Passifloraceae</taxon>
        <taxon>Turnera</taxon>
    </lineage>
</organism>
<dbReference type="OrthoDB" id="1727045at2759"/>
<reference evidence="2" key="1">
    <citation type="submission" date="2022-02" db="EMBL/GenBank/DDBJ databases">
        <authorList>
            <person name="Henning P.M."/>
            <person name="McCubbin A.G."/>
            <person name="Shore J.S."/>
        </authorList>
    </citation>
    <scope>NUCLEOTIDE SEQUENCE</scope>
    <source>
        <strain evidence="2">F60SS</strain>
        <tissue evidence="2">Leaves</tissue>
    </source>
</reference>
<keyword evidence="1" id="KW-0812">Transmembrane</keyword>
<protein>
    <recommendedName>
        <fullName evidence="4">WAT1-related protein</fullName>
    </recommendedName>
</protein>
<gene>
    <name evidence="2" type="ORF">Tsubulata_051581</name>
</gene>
<evidence type="ECO:0000256" key="1">
    <source>
        <dbReference type="SAM" id="Phobius"/>
    </source>
</evidence>
<accession>A0A9Q0EZE3</accession>
<feature type="transmembrane region" description="Helical" evidence="1">
    <location>
        <begin position="38"/>
        <end position="62"/>
    </location>
</feature>
<comment type="caution">
    <text evidence="2">The sequence shown here is derived from an EMBL/GenBank/DDBJ whole genome shotgun (WGS) entry which is preliminary data.</text>
</comment>
<dbReference type="Proteomes" id="UP001141552">
    <property type="component" value="Unassembled WGS sequence"/>
</dbReference>
<dbReference type="EMBL" id="JAKUCV010007839">
    <property type="protein sequence ID" value="KAJ4821847.1"/>
    <property type="molecule type" value="Genomic_DNA"/>
</dbReference>
<keyword evidence="1" id="KW-0472">Membrane</keyword>
<sequence length="86" mass="9459">MAWRYCYKDVLPFTALIAAECSVVGLTTLFKAASLKGLSYYIFTFYSSGIACLGLLPLLFIFPSTSQLPSSKFPFCARIFLLALLG</sequence>
<keyword evidence="3" id="KW-1185">Reference proteome</keyword>
<evidence type="ECO:0000313" key="2">
    <source>
        <dbReference type="EMBL" id="KAJ4821847.1"/>
    </source>
</evidence>
<proteinExistence type="predicted"/>
<name>A0A9Q0EZE3_9ROSI</name>
<feature type="transmembrane region" description="Helical" evidence="1">
    <location>
        <begin position="12"/>
        <end position="32"/>
    </location>
</feature>